<comment type="pathway">
    <text evidence="1">Mycotoxin biosynthesis.</text>
</comment>
<accession>A0A5N6FJA2</accession>
<name>A0A5N7CC26_PETAA</name>
<evidence type="ECO:0000256" key="1">
    <source>
        <dbReference type="ARBA" id="ARBA00004685"/>
    </source>
</evidence>
<dbReference type="InterPro" id="IPR021765">
    <property type="entry name" value="UstYa-like"/>
</dbReference>
<proteinExistence type="inferred from homology"/>
<reference evidence="3" key="1">
    <citation type="submission" date="2019-04" db="EMBL/GenBank/DDBJ databases">
        <title>Friends and foes A comparative genomics studyof 23 Aspergillus species from section Flavi.</title>
        <authorList>
            <consortium name="DOE Joint Genome Institute"/>
            <person name="Kjaerbolling I."/>
            <person name="Vesth T."/>
            <person name="Frisvad J.C."/>
            <person name="Nybo J.L."/>
            <person name="Theobald S."/>
            <person name="Kildgaard S."/>
            <person name="Isbrandt T."/>
            <person name="Kuo A."/>
            <person name="Sato A."/>
            <person name="Lyhne E.K."/>
            <person name="Kogle M.E."/>
            <person name="Wiebenga A."/>
            <person name="Kun R.S."/>
            <person name="Lubbers R.J."/>
            <person name="Makela M.R."/>
            <person name="Barry K."/>
            <person name="Chovatia M."/>
            <person name="Clum A."/>
            <person name="Daum C."/>
            <person name="Haridas S."/>
            <person name="He G."/>
            <person name="LaButti K."/>
            <person name="Lipzen A."/>
            <person name="Mondo S."/>
            <person name="Riley R."/>
            <person name="Salamov A."/>
            <person name="Simmons B.A."/>
            <person name="Magnuson J.K."/>
            <person name="Henrissat B."/>
            <person name="Mortensen U.H."/>
            <person name="Larsen T.O."/>
            <person name="Devries R.P."/>
            <person name="Grigoriev I.V."/>
            <person name="Machida M."/>
            <person name="Baker S.E."/>
            <person name="Andersen M.R."/>
        </authorList>
    </citation>
    <scope>NUCLEOTIDE SEQUENCE [LARGE SCALE GENOMIC DNA]</scope>
    <source>
        <strain evidence="3">IBT 14317</strain>
    </source>
</reference>
<protein>
    <submittedName>
        <fullName evidence="3">Uncharacterized protein</fullName>
    </submittedName>
</protein>
<dbReference type="AlphaFoldDB" id="A0A5N7CC26"/>
<dbReference type="Pfam" id="PF11807">
    <property type="entry name" value="UstYa"/>
    <property type="match status" value="1"/>
</dbReference>
<dbReference type="PANTHER" id="PTHR33365">
    <property type="entry name" value="YALI0B05434P"/>
    <property type="match status" value="1"/>
</dbReference>
<dbReference type="EMBL" id="ML735243">
    <property type="protein sequence ID" value="KAE8391706.1"/>
    <property type="molecule type" value="Genomic_DNA"/>
</dbReference>
<organism evidence="3">
    <name type="scientific">Petromyces alliaceus</name>
    <name type="common">Aspergillus alliaceus</name>
    <dbReference type="NCBI Taxonomy" id="209559"/>
    <lineage>
        <taxon>Eukaryota</taxon>
        <taxon>Fungi</taxon>
        <taxon>Dikarya</taxon>
        <taxon>Ascomycota</taxon>
        <taxon>Pezizomycotina</taxon>
        <taxon>Eurotiomycetes</taxon>
        <taxon>Eurotiomycetidae</taxon>
        <taxon>Eurotiales</taxon>
        <taxon>Aspergillaceae</taxon>
        <taxon>Aspergillus</taxon>
        <taxon>Aspergillus subgen. Circumdati</taxon>
    </lineage>
</organism>
<dbReference type="OMA" id="TDHCIDY"/>
<sequence>MSTVMEKLQCDNDQNQENEYLLAPPERRQYSILRTKRLLVLLSTFTILCILLIVDIAIRLKAGRCTTGPLTYFDRHINNKYITNRFTDDVNSPFRSASPEGQAAWDEVMRVEFFRITETEISAIGAPLSSVKLPKSRGGGYLANLAVFHQLHCVRILWEATRMEYFESRENVFYEEESEAKVHEHLDHCADIVRQALMCHADTTIITWGYPIEGTTLRPNYSLPRTCRDYDSIIAWGRENEIHYP</sequence>
<evidence type="ECO:0000256" key="2">
    <source>
        <dbReference type="ARBA" id="ARBA00035112"/>
    </source>
</evidence>
<gene>
    <name evidence="3" type="ORF">BDV23DRAFT_182293</name>
</gene>
<dbReference type="PANTHER" id="PTHR33365:SF4">
    <property type="entry name" value="CYCLOCHLOROTINE BIOSYNTHESIS PROTEIN O"/>
    <property type="match status" value="1"/>
</dbReference>
<comment type="similarity">
    <text evidence="2">Belongs to the ustYa family.</text>
</comment>
<accession>A0A5N7CC26</accession>
<dbReference type="Proteomes" id="UP000326877">
    <property type="component" value="Unassembled WGS sequence"/>
</dbReference>
<dbReference type="OrthoDB" id="3687641at2759"/>
<evidence type="ECO:0000313" key="3">
    <source>
        <dbReference type="EMBL" id="KAE8391706.1"/>
    </source>
</evidence>
<dbReference type="GO" id="GO:0043386">
    <property type="term" value="P:mycotoxin biosynthetic process"/>
    <property type="evidence" value="ECO:0007669"/>
    <property type="project" value="InterPro"/>
</dbReference>